<reference evidence="3 4" key="1">
    <citation type="submission" date="2020-07" db="EMBL/GenBank/DDBJ databases">
        <title>Complete genome and description of Selenomonas timonensis sp. nov., a new bacterium isolated from a gingivitis subject.</title>
        <authorList>
            <person name="Antezack A."/>
        </authorList>
    </citation>
    <scope>NUCLEOTIDE SEQUENCE [LARGE SCALE GENOMIC DNA]</scope>
    <source>
        <strain evidence="3 4">Marseille-Q3039</strain>
    </source>
</reference>
<dbReference type="KEGG" id="stim:H1B31_07990"/>
<dbReference type="EMBL" id="CP060204">
    <property type="protein sequence ID" value="QNH53812.1"/>
    <property type="molecule type" value="Genomic_DNA"/>
</dbReference>
<dbReference type="PROSITE" id="PS51257">
    <property type="entry name" value="PROKAR_LIPOPROTEIN"/>
    <property type="match status" value="1"/>
</dbReference>
<dbReference type="GO" id="GO:0010181">
    <property type="term" value="F:FMN binding"/>
    <property type="evidence" value="ECO:0007669"/>
    <property type="project" value="InterPro"/>
</dbReference>
<dbReference type="Pfam" id="PF12682">
    <property type="entry name" value="Flavodoxin_4"/>
    <property type="match status" value="1"/>
</dbReference>
<dbReference type="AlphaFoldDB" id="A0A7G7VI69"/>
<proteinExistence type="predicted"/>
<dbReference type="RefSeq" id="WP_185979925.1">
    <property type="nucleotide sequence ID" value="NZ_CP060204.1"/>
</dbReference>
<feature type="chain" id="PRO_5028953715" evidence="1">
    <location>
        <begin position="25"/>
        <end position="217"/>
    </location>
</feature>
<dbReference type="PANTHER" id="PTHR39201:SF1">
    <property type="entry name" value="FLAVODOXIN-LIKE DOMAIN-CONTAINING PROTEIN"/>
    <property type="match status" value="1"/>
</dbReference>
<evidence type="ECO:0000256" key="1">
    <source>
        <dbReference type="SAM" id="SignalP"/>
    </source>
</evidence>
<name>A0A7G7VI69_9FIRM</name>
<dbReference type="InterPro" id="IPR029039">
    <property type="entry name" value="Flavoprotein-like_sf"/>
</dbReference>
<dbReference type="GO" id="GO:0016651">
    <property type="term" value="F:oxidoreductase activity, acting on NAD(P)H"/>
    <property type="evidence" value="ECO:0007669"/>
    <property type="project" value="UniProtKB-ARBA"/>
</dbReference>
<feature type="domain" description="Flavodoxin-like" evidence="2">
    <location>
        <begin position="68"/>
        <end position="199"/>
    </location>
</feature>
<gene>
    <name evidence="3" type="ORF">H1B31_07990</name>
</gene>
<protein>
    <submittedName>
        <fullName evidence="3">Flavodoxin</fullName>
    </submittedName>
</protein>
<keyword evidence="1" id="KW-0732">Signal</keyword>
<sequence length="217" mass="24244">MRTLLTILMTTMMLLLTACGGGNAQTGADTSAQKETQTTASARSDQRVLVVYFSRADENTGGVGYIEKGNTKILAEMIAERMHGDIFEIKTVKPYPKEYRPATEAAKQEKEENARPEIVGELPDLSKYDVVFLGYPIWWSDMPMPIYTFLDRENFVGKIILPFCTHEGSGLSDTQRSIADVTKADVREGFALQGHIAQKSPEEARTALYEWMSKQGY</sequence>
<evidence type="ECO:0000313" key="4">
    <source>
        <dbReference type="Proteomes" id="UP000515480"/>
    </source>
</evidence>
<feature type="signal peptide" evidence="1">
    <location>
        <begin position="1"/>
        <end position="24"/>
    </location>
</feature>
<dbReference type="SUPFAM" id="SSF52218">
    <property type="entry name" value="Flavoproteins"/>
    <property type="match status" value="1"/>
</dbReference>
<evidence type="ECO:0000259" key="2">
    <source>
        <dbReference type="Pfam" id="PF12682"/>
    </source>
</evidence>
<keyword evidence="4" id="KW-1185">Reference proteome</keyword>
<organism evidence="3 4">
    <name type="scientific">Selenomonas timonae</name>
    <dbReference type="NCBI Taxonomy" id="2754044"/>
    <lineage>
        <taxon>Bacteria</taxon>
        <taxon>Bacillati</taxon>
        <taxon>Bacillota</taxon>
        <taxon>Negativicutes</taxon>
        <taxon>Selenomonadales</taxon>
        <taxon>Selenomonadaceae</taxon>
        <taxon>Selenomonas</taxon>
    </lineage>
</organism>
<accession>A0A7G7VI69</accession>
<dbReference type="InterPro" id="IPR008254">
    <property type="entry name" value="Flavodoxin/NO_synth"/>
</dbReference>
<evidence type="ECO:0000313" key="3">
    <source>
        <dbReference type="EMBL" id="QNH53812.1"/>
    </source>
</evidence>
<dbReference type="PANTHER" id="PTHR39201">
    <property type="entry name" value="EXPORTED PROTEIN-RELATED"/>
    <property type="match status" value="1"/>
</dbReference>
<dbReference type="Proteomes" id="UP000515480">
    <property type="component" value="Chromosome"/>
</dbReference>
<dbReference type="Gene3D" id="3.40.50.360">
    <property type="match status" value="1"/>
</dbReference>